<reference evidence="1 2" key="1">
    <citation type="submission" date="2018-10" db="EMBL/GenBank/DDBJ databases">
        <title>Butyricimonas faecalis sp. nov., isolated from human faeces and emended description of the genus Butyricimonas.</title>
        <authorList>
            <person name="Le Roy T."/>
            <person name="Van der Smissen P."/>
            <person name="Paquot A."/>
            <person name="Delzenne N."/>
            <person name="Muccioli G."/>
            <person name="Collet J.-F."/>
            <person name="Cani P.D."/>
        </authorList>
    </citation>
    <scope>NUCLEOTIDE SEQUENCE [LARGE SCALE GENOMIC DNA]</scope>
    <source>
        <strain evidence="1 2">H184</strain>
    </source>
</reference>
<accession>A0A3Q9INI4</accession>
<dbReference type="AlphaFoldDB" id="A0A3Q9INI4"/>
<evidence type="ECO:0000313" key="2">
    <source>
        <dbReference type="Proteomes" id="UP000270673"/>
    </source>
</evidence>
<dbReference type="EMBL" id="CP032819">
    <property type="protein sequence ID" value="AZS28401.1"/>
    <property type="molecule type" value="Genomic_DNA"/>
</dbReference>
<sequence length="336" mass="38399">MKKVMYILSCIALFLSCGDKDVYKAPEVDLNLLKPYEDMEVIVPEGYASIVKLYDDTLAICTYSTTISVPTYWASKLSRASENSPITIENIKNENNYYQGVLNAWQVVVFEDSQKGDYDYNDLIIHVNWSIRENSYTVAVHPIALGSSKKIKLGFEKMDGNISSVDEVIVAENCRKDLFEGREGFINTFSGKEKVIINNGKYTYRKELAKQSNDLRCAVNWFIEVDGGTRLYAITNNPVCLNQEGRPYGLIFTRIYDEYTYCNKKGERCGLDWFLYPQELVSIFDIYDFDSYMKTGDISIFRIPKEGFYDAIGEGIPMGKDGLLYCPNSLYNVNLQ</sequence>
<dbReference type="PROSITE" id="PS51257">
    <property type="entry name" value="PROKAR_LIPOPROTEIN"/>
    <property type="match status" value="1"/>
</dbReference>
<dbReference type="RefSeq" id="WP_106624522.1">
    <property type="nucleotide sequence ID" value="NZ_CP032819.1"/>
</dbReference>
<dbReference type="KEGG" id="buy:D8S85_01765"/>
<name>A0A3Q9INI4_9BACT</name>
<dbReference type="OrthoDB" id="1060112at2"/>
<organism evidence="1 2">
    <name type="scientific">Butyricimonas faecalis</name>
    <dbReference type="NCBI Taxonomy" id="2093856"/>
    <lineage>
        <taxon>Bacteria</taxon>
        <taxon>Pseudomonadati</taxon>
        <taxon>Bacteroidota</taxon>
        <taxon>Bacteroidia</taxon>
        <taxon>Bacteroidales</taxon>
        <taxon>Odoribacteraceae</taxon>
        <taxon>Butyricimonas</taxon>
    </lineage>
</organism>
<evidence type="ECO:0000313" key="1">
    <source>
        <dbReference type="EMBL" id="AZS28401.1"/>
    </source>
</evidence>
<proteinExistence type="predicted"/>
<dbReference type="Proteomes" id="UP000270673">
    <property type="component" value="Chromosome"/>
</dbReference>
<gene>
    <name evidence="1" type="ORF">D8S85_01765</name>
</gene>
<keyword evidence="2" id="KW-1185">Reference proteome</keyword>
<protein>
    <submittedName>
        <fullName evidence="1">Uncharacterized protein</fullName>
    </submittedName>
</protein>